<gene>
    <name evidence="10" type="ORF">DXX94_00955</name>
</gene>
<comment type="subcellular location">
    <subcellularLocation>
        <location evidence="1">Cell inner membrane</location>
        <topology evidence="1">Multi-pass membrane protein</topology>
    </subcellularLocation>
</comment>
<evidence type="ECO:0000256" key="4">
    <source>
        <dbReference type="ARBA" id="ARBA00022475"/>
    </source>
</evidence>
<evidence type="ECO:0000256" key="1">
    <source>
        <dbReference type="ARBA" id="ARBA00004429"/>
    </source>
</evidence>
<feature type="transmembrane region" description="Helical" evidence="9">
    <location>
        <begin position="65"/>
        <end position="88"/>
    </location>
</feature>
<reference evidence="11" key="1">
    <citation type="submission" date="2018-08" db="EMBL/GenBank/DDBJ databases">
        <title>Thalassotalea euphylliae genome.</title>
        <authorList>
            <person name="Summers S."/>
            <person name="Rice S.A."/>
            <person name="Freckelton M.L."/>
            <person name="Nedved B.T."/>
            <person name="Hadfield M.G."/>
        </authorList>
    </citation>
    <scope>NUCLEOTIDE SEQUENCE [LARGE SCALE GENOMIC DNA]</scope>
    <source>
        <strain evidence="11">H3</strain>
    </source>
</reference>
<name>A0A3E0TZY3_9GAMM</name>
<evidence type="ECO:0000256" key="9">
    <source>
        <dbReference type="SAM" id="Phobius"/>
    </source>
</evidence>
<dbReference type="RefSeq" id="WP_116013274.1">
    <property type="nucleotide sequence ID" value="NZ_QUOT01000001.1"/>
</dbReference>
<comment type="similarity">
    <text evidence="2">Belongs to the UPF0208 family.</text>
</comment>
<dbReference type="InterPro" id="IPR007334">
    <property type="entry name" value="UPF0208"/>
</dbReference>
<keyword evidence="6 9" id="KW-0812">Transmembrane</keyword>
<keyword evidence="8 9" id="KW-0472">Membrane</keyword>
<dbReference type="Pfam" id="PF04217">
    <property type="entry name" value="DUF412"/>
    <property type="match status" value="1"/>
</dbReference>
<keyword evidence="4" id="KW-1003">Cell membrane</keyword>
<protein>
    <recommendedName>
        <fullName evidence="3">UPF0208 membrane protein YfbV</fullName>
    </recommendedName>
</protein>
<evidence type="ECO:0000256" key="8">
    <source>
        <dbReference type="ARBA" id="ARBA00023136"/>
    </source>
</evidence>
<feature type="transmembrane region" description="Helical" evidence="9">
    <location>
        <begin position="41"/>
        <end position="59"/>
    </location>
</feature>
<comment type="caution">
    <text evidence="10">The sequence shown here is derived from an EMBL/GenBank/DDBJ whole genome shotgun (WGS) entry which is preliminary data.</text>
</comment>
<keyword evidence="5" id="KW-0997">Cell inner membrane</keyword>
<dbReference type="Proteomes" id="UP000256899">
    <property type="component" value="Unassembled WGS sequence"/>
</dbReference>
<keyword evidence="11" id="KW-1185">Reference proteome</keyword>
<evidence type="ECO:0000256" key="6">
    <source>
        <dbReference type="ARBA" id="ARBA00022692"/>
    </source>
</evidence>
<organism evidence="10 11">
    <name type="scientific">Thalassotalea euphylliae</name>
    <dbReference type="NCBI Taxonomy" id="1655234"/>
    <lineage>
        <taxon>Bacteria</taxon>
        <taxon>Pseudomonadati</taxon>
        <taxon>Pseudomonadota</taxon>
        <taxon>Gammaproteobacteria</taxon>
        <taxon>Alteromonadales</taxon>
        <taxon>Colwelliaceae</taxon>
        <taxon>Thalassotalea</taxon>
    </lineage>
</organism>
<proteinExistence type="inferred from homology"/>
<evidence type="ECO:0000256" key="7">
    <source>
        <dbReference type="ARBA" id="ARBA00022989"/>
    </source>
</evidence>
<dbReference type="NCBIfam" id="NF002493">
    <property type="entry name" value="PRK01816.1"/>
    <property type="match status" value="1"/>
</dbReference>
<dbReference type="GO" id="GO:0005886">
    <property type="term" value="C:plasma membrane"/>
    <property type="evidence" value="ECO:0007669"/>
    <property type="project" value="UniProtKB-SubCell"/>
</dbReference>
<evidence type="ECO:0000313" key="10">
    <source>
        <dbReference type="EMBL" id="REL29402.1"/>
    </source>
</evidence>
<evidence type="ECO:0000256" key="3">
    <source>
        <dbReference type="ARBA" id="ARBA00018831"/>
    </source>
</evidence>
<evidence type="ECO:0000313" key="11">
    <source>
        <dbReference type="Proteomes" id="UP000256899"/>
    </source>
</evidence>
<evidence type="ECO:0000256" key="5">
    <source>
        <dbReference type="ARBA" id="ARBA00022519"/>
    </source>
</evidence>
<keyword evidence="7 9" id="KW-1133">Transmembrane helix</keyword>
<dbReference type="EMBL" id="QUOT01000001">
    <property type="protein sequence ID" value="REL29402.1"/>
    <property type="molecule type" value="Genomic_DNA"/>
</dbReference>
<evidence type="ECO:0000256" key="2">
    <source>
        <dbReference type="ARBA" id="ARBA00009474"/>
    </source>
</evidence>
<sequence length="141" mass="15860">MKLSVSALIKLGYQYMELWPKRPELAQYFAEYKTVRFARLVVNYAPGLAVLSLILQLGLQPTNGVVMGLFYFILLLSMPVQAMVMLGVNADKVLPPSLAAWYKQGVARYNQQGGSIKLSVNKPKYLDLAKLLNMTYQQAKK</sequence>
<dbReference type="AlphaFoldDB" id="A0A3E0TZY3"/>
<accession>A0A3E0TZY3</accession>